<feature type="transmembrane region" description="Helical" evidence="1">
    <location>
        <begin position="182"/>
        <end position="203"/>
    </location>
</feature>
<dbReference type="EMBL" id="AKWW02000023">
    <property type="protein sequence ID" value="EMF43748.1"/>
    <property type="molecule type" value="Genomic_DNA"/>
</dbReference>
<accession>M3DRF5</accession>
<reference evidence="2 3" key="1">
    <citation type="submission" date="2013-01" db="EMBL/GenBank/DDBJ databases">
        <authorList>
            <person name="Harkins D.M."/>
            <person name="Durkin A.S."/>
            <person name="Brinkac L.M."/>
            <person name="Haft D.H."/>
            <person name="Selengut J.D."/>
            <person name="Sanka R."/>
            <person name="DePew J."/>
            <person name="Purushe J."/>
            <person name="Hartskeerl R.A."/>
            <person name="Ahmed A."/>
            <person name="van der Linden H."/>
            <person name="Goris M.G.A."/>
            <person name="Vinetz J.M."/>
            <person name="Sutton G.G."/>
            <person name="Nierman W.C."/>
            <person name="Fouts D.E."/>
        </authorList>
    </citation>
    <scope>NUCLEOTIDE SEQUENCE [LARGE SCALE GENOMIC DNA]</scope>
    <source>
        <strain evidence="2 3">TE 1992</strain>
    </source>
</reference>
<comment type="caution">
    <text evidence="2">The sequence shown here is derived from an EMBL/GenBank/DDBJ whole genome shotgun (WGS) entry which is preliminary data.</text>
</comment>
<evidence type="ECO:0008006" key="4">
    <source>
        <dbReference type="Google" id="ProtNLM"/>
    </source>
</evidence>
<evidence type="ECO:0000313" key="2">
    <source>
        <dbReference type="EMBL" id="EMF43748.1"/>
    </source>
</evidence>
<evidence type="ECO:0000256" key="1">
    <source>
        <dbReference type="SAM" id="Phobius"/>
    </source>
</evidence>
<dbReference type="Proteomes" id="UP000011754">
    <property type="component" value="Unassembled WGS sequence"/>
</dbReference>
<gene>
    <name evidence="2" type="ORF">LEP1GSC067_3272</name>
</gene>
<keyword evidence="1" id="KW-1133">Transmembrane helix</keyword>
<protein>
    <recommendedName>
        <fullName evidence="4">Acyltransferase</fullName>
    </recommendedName>
</protein>
<keyword evidence="1" id="KW-0472">Membrane</keyword>
<evidence type="ECO:0000313" key="3">
    <source>
        <dbReference type="Proteomes" id="UP000011754"/>
    </source>
</evidence>
<proteinExistence type="predicted"/>
<name>M3DRF5_LEPIR</name>
<dbReference type="AlphaFoldDB" id="M3DRF5"/>
<keyword evidence="1" id="KW-0812">Transmembrane</keyword>
<organism evidence="2 3">
    <name type="scientific">Leptospira interrogans serovar Lora str. TE 1992</name>
    <dbReference type="NCBI Taxonomy" id="1193028"/>
    <lineage>
        <taxon>Bacteria</taxon>
        <taxon>Pseudomonadati</taxon>
        <taxon>Spirochaetota</taxon>
        <taxon>Spirochaetia</taxon>
        <taxon>Leptospirales</taxon>
        <taxon>Leptospiraceae</taxon>
        <taxon>Leptospira</taxon>
    </lineage>
</organism>
<dbReference type="NCBIfam" id="NF047511">
    <property type="entry name" value="LIC_11959_fam"/>
    <property type="match status" value="1"/>
</dbReference>
<sequence>MLRFLNIQKILWINFLFLYISSLSVFAQEIHRAASTYRSSISLSEPRISDIKEALSSESPNFPNSLKLFFQELKGNYAIFYDWNGETVYYKYRINKFDKSKLKQVRKLSEGAAYEVNGLWEGLIVFQVSTVPLFKKASEISLEEKKKNLPSRFLILSNLRNCLWMKFFIKNKIQNNFFIKKFLTFSIFLSSFIFSSFFDLLALDPLDPNLSYHSAPFVLNIVKIRFPEKAEVLKLGTGNHWKIIPTRGRAWMLILREWDGFPSNEESLRSLLKDLFPNSKDLSVPTLANLKTIGGERKEIVSGTPLTIRYFLLEKNKKIVSIYICFDSENKIVSDFFQDPNQFLIPTSIDSF</sequence>